<evidence type="ECO:0000313" key="1">
    <source>
        <dbReference type="EMBL" id="CAF0722988.1"/>
    </source>
</evidence>
<organism evidence="2 3">
    <name type="scientific">Adineta steineri</name>
    <dbReference type="NCBI Taxonomy" id="433720"/>
    <lineage>
        <taxon>Eukaryota</taxon>
        <taxon>Metazoa</taxon>
        <taxon>Spiralia</taxon>
        <taxon>Gnathifera</taxon>
        <taxon>Rotifera</taxon>
        <taxon>Eurotatoria</taxon>
        <taxon>Bdelloidea</taxon>
        <taxon>Adinetida</taxon>
        <taxon>Adinetidae</taxon>
        <taxon>Adineta</taxon>
    </lineage>
</organism>
<dbReference type="SUPFAM" id="SSF56399">
    <property type="entry name" value="ADP-ribosylation"/>
    <property type="match status" value="1"/>
</dbReference>
<dbReference type="Proteomes" id="UP000663844">
    <property type="component" value="Unassembled WGS sequence"/>
</dbReference>
<dbReference type="PROSITE" id="PS51996">
    <property type="entry name" value="TR_MART"/>
    <property type="match status" value="1"/>
</dbReference>
<dbReference type="EMBL" id="CAJOAZ010000674">
    <property type="protein sequence ID" value="CAF3694809.1"/>
    <property type="molecule type" value="Genomic_DNA"/>
</dbReference>
<reference evidence="2" key="1">
    <citation type="submission" date="2021-02" db="EMBL/GenBank/DDBJ databases">
        <authorList>
            <person name="Nowell W R."/>
        </authorList>
    </citation>
    <scope>NUCLEOTIDE SEQUENCE</scope>
</reference>
<dbReference type="EMBL" id="CAJNOG010000002">
    <property type="protein sequence ID" value="CAF0722988.1"/>
    <property type="molecule type" value="Genomic_DNA"/>
</dbReference>
<protein>
    <submittedName>
        <fullName evidence="2">Uncharacterized protein</fullName>
    </submittedName>
</protein>
<proteinExistence type="predicted"/>
<dbReference type="Proteomes" id="UP000663845">
    <property type="component" value="Unassembled WGS sequence"/>
</dbReference>
<gene>
    <name evidence="1" type="ORF">JYZ213_LOCUS472</name>
    <name evidence="2" type="ORF">OXD698_LOCUS11860</name>
</gene>
<dbReference type="AlphaFoldDB" id="A0A818U2V7"/>
<evidence type="ECO:0000313" key="2">
    <source>
        <dbReference type="EMBL" id="CAF3694809.1"/>
    </source>
</evidence>
<sequence length="453" mass="52217">MYLDEVKSMADQNGCIIGITTFWSATPDQNLAIRIAKLRLREAIPMEQVLFHINVPNHLRQSACVDISCISSFRRGQQMLFPLESLFRIESVSKQNYFWHIELTLVDESDNQFIQTVNSYKVPFGLRSFFTTAVSGKQFFHDLTHEDAAFIQFQLLIDMILRLEHNHVAKSELLEVCRANFSSNPSELEKINAFEQTYQSKDAAKWYTKDCFLYRLLNKSLRDGNIDQIVKLRYFIHNLHNQLAELQFNFLRSRSQNQSILTLYRGLRMTMSEVNEFRHHKGHFLSTNSFLSTTQDYEAALFFSGEGRVSDPEVSVVYDISVDTSIGHSVPFASIEYQSMFQDEDEILFSIGAVFHIGETKEIGERLWTIKLILTPQQEGLWTNLTKHLIKTANQEAPIYTAESRSSASSHTPHVQLDDKCEDLDESFLLADCCNDERELRIDSDDCTVKALL</sequence>
<name>A0A818U2V7_9BILA</name>
<dbReference type="Gene3D" id="3.90.176.10">
    <property type="entry name" value="Toxin ADP-ribosyltransferase, Chain A, domain 1"/>
    <property type="match status" value="1"/>
</dbReference>
<accession>A0A818U2V7</accession>
<comment type="caution">
    <text evidence="2">The sequence shown here is derived from an EMBL/GenBank/DDBJ whole genome shotgun (WGS) entry which is preliminary data.</text>
</comment>
<evidence type="ECO:0000313" key="3">
    <source>
        <dbReference type="Proteomes" id="UP000663844"/>
    </source>
</evidence>